<protein>
    <submittedName>
        <fullName evidence="2">Unannotated protein</fullName>
    </submittedName>
</protein>
<dbReference type="AlphaFoldDB" id="A0A6J6BDL3"/>
<accession>A0A6J6BDL3</accession>
<dbReference type="GO" id="GO:0016747">
    <property type="term" value="F:acyltransferase activity, transferring groups other than amino-acyl groups"/>
    <property type="evidence" value="ECO:0007669"/>
    <property type="project" value="InterPro"/>
</dbReference>
<feature type="domain" description="N-acetyltransferase" evidence="1">
    <location>
        <begin position="184"/>
        <end position="315"/>
    </location>
</feature>
<dbReference type="Gene3D" id="3.90.1140.10">
    <property type="entry name" value="Cyclic phosphodiesterase"/>
    <property type="match status" value="1"/>
</dbReference>
<dbReference type="InterPro" id="IPR000182">
    <property type="entry name" value="GNAT_dom"/>
</dbReference>
<dbReference type="PROSITE" id="PS51186">
    <property type="entry name" value="GNAT"/>
    <property type="match status" value="1"/>
</dbReference>
<sequence length="315" mass="34506">MPRRRVAVALLPPPAISAQIQGIRALLDDPRISNLPPHLTLVPPVNLGDEDLMTLRSVLRSVASRTAEFELRLGPVGSFAPATPTLHLVVSGQVAALRELRERLRVFPVDRPEIWPFSAHVTLRESVPVEQIAPAVSLLTGELATWEVDRMFLLEHVPQADPPRWVPIVEEPFATPIVVGRGGIELLLRTLTLVEPQVQQLLSDFGSRERRDLQDHEQPMLVVAERIHQPGRAVATAVGSVSAGSAELQQLVVDPEHRLLGIGRHTLMHWCAAAANSHATVAVTPASESAQILQRWGFERVGATMLRQLLIDSSG</sequence>
<dbReference type="SUPFAM" id="SSF55729">
    <property type="entry name" value="Acyl-CoA N-acyltransferases (Nat)"/>
    <property type="match status" value="1"/>
</dbReference>
<gene>
    <name evidence="2" type="ORF">UFOPK1358_00804</name>
</gene>
<reference evidence="2" key="1">
    <citation type="submission" date="2020-05" db="EMBL/GenBank/DDBJ databases">
        <authorList>
            <person name="Chiriac C."/>
            <person name="Salcher M."/>
            <person name="Ghai R."/>
            <person name="Kavagutti S V."/>
        </authorList>
    </citation>
    <scope>NUCLEOTIDE SEQUENCE</scope>
</reference>
<dbReference type="InterPro" id="IPR016181">
    <property type="entry name" value="Acyl_CoA_acyltransferase"/>
</dbReference>
<proteinExistence type="predicted"/>
<dbReference type="EMBL" id="CAEZSF010000063">
    <property type="protein sequence ID" value="CAB4537072.1"/>
    <property type="molecule type" value="Genomic_DNA"/>
</dbReference>
<dbReference type="InterPro" id="IPR050580">
    <property type="entry name" value="2H_phosphoesterase_YjcG-like"/>
</dbReference>
<dbReference type="Gene3D" id="3.40.630.30">
    <property type="match status" value="1"/>
</dbReference>
<evidence type="ECO:0000259" key="1">
    <source>
        <dbReference type="PROSITE" id="PS51186"/>
    </source>
</evidence>
<organism evidence="2">
    <name type="scientific">freshwater metagenome</name>
    <dbReference type="NCBI Taxonomy" id="449393"/>
    <lineage>
        <taxon>unclassified sequences</taxon>
        <taxon>metagenomes</taxon>
        <taxon>ecological metagenomes</taxon>
    </lineage>
</organism>
<dbReference type="Pfam" id="PF13563">
    <property type="entry name" value="2_5_RNA_ligase2"/>
    <property type="match status" value="1"/>
</dbReference>
<evidence type="ECO:0000313" key="2">
    <source>
        <dbReference type="EMBL" id="CAB4537072.1"/>
    </source>
</evidence>
<dbReference type="CDD" id="cd04301">
    <property type="entry name" value="NAT_SF"/>
    <property type="match status" value="1"/>
</dbReference>
<dbReference type="PANTHER" id="PTHR40037:SF1">
    <property type="entry name" value="PHOSPHOESTERASE SAOUHSC_00951-RELATED"/>
    <property type="match status" value="1"/>
</dbReference>
<dbReference type="PANTHER" id="PTHR40037">
    <property type="entry name" value="PHOSPHOESTERASE YJCG-RELATED"/>
    <property type="match status" value="1"/>
</dbReference>
<dbReference type="InterPro" id="IPR009097">
    <property type="entry name" value="Cyclic_Pdiesterase"/>
</dbReference>
<dbReference type="SUPFAM" id="SSF55144">
    <property type="entry name" value="LigT-like"/>
    <property type="match status" value="1"/>
</dbReference>
<name>A0A6J6BDL3_9ZZZZ</name>
<dbReference type="Pfam" id="PF00583">
    <property type="entry name" value="Acetyltransf_1"/>
    <property type="match status" value="1"/>
</dbReference>